<reference evidence="1 2" key="1">
    <citation type="submission" date="2015-07" db="EMBL/GenBank/DDBJ databases">
        <title>Genome sequence of Levilinea saccharolytica DSM 16555.</title>
        <authorList>
            <person name="Hemp J."/>
            <person name="Ward L.M."/>
            <person name="Pace L.A."/>
            <person name="Fischer W.W."/>
        </authorList>
    </citation>
    <scope>NUCLEOTIDE SEQUENCE [LARGE SCALE GENOMIC DNA]</scope>
    <source>
        <strain evidence="1 2">KIBI-1</strain>
    </source>
</reference>
<evidence type="ECO:0000313" key="2">
    <source>
        <dbReference type="Proteomes" id="UP000050501"/>
    </source>
</evidence>
<protein>
    <recommendedName>
        <fullName evidence="3">Photosynthesis system II assembly factor Ycf48/Hcf136-like domain-containing protein</fullName>
    </recommendedName>
</protein>
<dbReference type="InterPro" id="IPR015943">
    <property type="entry name" value="WD40/YVTN_repeat-like_dom_sf"/>
</dbReference>
<dbReference type="PANTHER" id="PTHR47199">
    <property type="entry name" value="PHOTOSYSTEM II STABILITY/ASSEMBLY FACTOR HCF136, CHLOROPLASTIC"/>
    <property type="match status" value="1"/>
</dbReference>
<dbReference type="PANTHER" id="PTHR47199:SF2">
    <property type="entry name" value="PHOTOSYSTEM II STABILITY_ASSEMBLY FACTOR HCF136, CHLOROPLASTIC"/>
    <property type="match status" value="1"/>
</dbReference>
<dbReference type="AlphaFoldDB" id="A0A0P6XKB1"/>
<comment type="caution">
    <text evidence="1">The sequence shown here is derived from an EMBL/GenBank/DDBJ whole genome shotgun (WGS) entry which is preliminary data.</text>
</comment>
<proteinExistence type="predicted"/>
<dbReference type="Gene3D" id="2.130.10.10">
    <property type="entry name" value="YVTN repeat-like/Quinoprotein amine dehydrogenase"/>
    <property type="match status" value="2"/>
</dbReference>
<name>A0A0P6XKB1_9CHLR</name>
<gene>
    <name evidence="1" type="ORF">ADN01_08445</name>
</gene>
<dbReference type="EMBL" id="LGCM01000031">
    <property type="protein sequence ID" value="KPL83516.1"/>
    <property type="molecule type" value="Genomic_DNA"/>
</dbReference>
<evidence type="ECO:0008006" key="3">
    <source>
        <dbReference type="Google" id="ProtNLM"/>
    </source>
</evidence>
<dbReference type="STRING" id="229921.ADN01_08445"/>
<sequence length="358" mass="39187">MTDAATGWAVGQIPGFSLEFVLRTADGGATWRDVTPAPVKSLSVQTDLATAAFFMDANRAWAVFGSQAPEPLATNEVVVWRTTDGGQNWEASQPLNIDGLQSEFFMPGEVVFTQELSGWVMVHLGAGMSHDYVAIYATRDGGVTWERMIDPQRGNLPMSCSKSGIQFLQWESGWVTGNCPGLMPGVYFYATQDGGKSWSGVDLPVPTNDPILLKDQTMCGLPHEPVFINGKSGYQVVQCLYVDANQAAQYLYTTQDSGANWSPRNLPAAYGEVFFLDELNGWFVGGADRDFIDGTKMYRTEDGGQNWWPLSTLIWSGPIQFVNPQVGWVIAKIDQASTLVKTTNGGQSWMDLKPVVIP</sequence>
<evidence type="ECO:0000313" key="1">
    <source>
        <dbReference type="EMBL" id="KPL83516.1"/>
    </source>
</evidence>
<organism evidence="1 2">
    <name type="scientific">Levilinea saccharolytica</name>
    <dbReference type="NCBI Taxonomy" id="229921"/>
    <lineage>
        <taxon>Bacteria</taxon>
        <taxon>Bacillati</taxon>
        <taxon>Chloroflexota</taxon>
        <taxon>Anaerolineae</taxon>
        <taxon>Anaerolineales</taxon>
        <taxon>Anaerolineaceae</taxon>
        <taxon>Levilinea</taxon>
    </lineage>
</organism>
<accession>A0A0P6XKB1</accession>
<dbReference type="CDD" id="cd15482">
    <property type="entry name" value="Sialidase_non-viral"/>
    <property type="match status" value="1"/>
</dbReference>
<keyword evidence="2" id="KW-1185">Reference proteome</keyword>
<dbReference type="Proteomes" id="UP000050501">
    <property type="component" value="Unassembled WGS sequence"/>
</dbReference>
<dbReference type="SUPFAM" id="SSF110296">
    <property type="entry name" value="Oligoxyloglucan reducing end-specific cellobiohydrolase"/>
    <property type="match status" value="1"/>
</dbReference>